<evidence type="ECO:0000313" key="2">
    <source>
        <dbReference type="Proteomes" id="UP000193685"/>
    </source>
</evidence>
<dbReference type="EMBL" id="MCFI01000006">
    <property type="protein sequence ID" value="ORY84292.1"/>
    <property type="molecule type" value="Genomic_DNA"/>
</dbReference>
<organism evidence="1 2">
    <name type="scientific">Protomyces lactucae-debilis</name>
    <dbReference type="NCBI Taxonomy" id="2754530"/>
    <lineage>
        <taxon>Eukaryota</taxon>
        <taxon>Fungi</taxon>
        <taxon>Dikarya</taxon>
        <taxon>Ascomycota</taxon>
        <taxon>Taphrinomycotina</taxon>
        <taxon>Taphrinomycetes</taxon>
        <taxon>Taphrinales</taxon>
        <taxon>Protomycetaceae</taxon>
        <taxon>Protomyces</taxon>
    </lineage>
</organism>
<dbReference type="GeneID" id="63783325"/>
<dbReference type="Proteomes" id="UP000193685">
    <property type="component" value="Unassembled WGS sequence"/>
</dbReference>
<gene>
    <name evidence="1" type="ORF">BCR37DRAFT_263415</name>
</gene>
<sequence>MLAKRISKKIACSCQLAMLSVLRDLVIWASSTHSYHLDYMSMAMRTFADRALLAIIIWHAAVNWSLAQDMCRQIPLQATQTFRSPYCGTVADRDKFCAQRCSRRIADYIYRLAWTAADVCSIVNPRYDWDLRFQNLRSTVTLPGDMGMAGEGCSQTPNIECMCSVDVMLQRAVLFLAEPQQSGHYDPMQAAIARNKWWCLPNGGIANRMNPAGLSREVWYRDMVQQEAAERNEVVQDNFYPGTDAPGIPSNEHIWRVHSEPTRRLIRCEAHFDSAFADLLMESGSGSCTIKRPDLSNKAKASGTLGLKCSGGLGMVDIVDRLKRLYEADPRNVPTRARNFIRVRDLYAWITESAFLEMRLGQDFASLVGQQMGEYMAGASNLSPEALAYGQQHPTQYYL</sequence>
<dbReference type="AlphaFoldDB" id="A0A1Y2FJZ8"/>
<protein>
    <submittedName>
        <fullName evidence="1">Uncharacterized protein</fullName>
    </submittedName>
</protein>
<dbReference type="RefSeq" id="XP_040726310.1">
    <property type="nucleotide sequence ID" value="XM_040866726.1"/>
</dbReference>
<accession>A0A1Y2FJZ8</accession>
<name>A0A1Y2FJZ8_PROLT</name>
<comment type="caution">
    <text evidence="1">The sequence shown here is derived from an EMBL/GenBank/DDBJ whole genome shotgun (WGS) entry which is preliminary data.</text>
</comment>
<evidence type="ECO:0000313" key="1">
    <source>
        <dbReference type="EMBL" id="ORY84292.1"/>
    </source>
</evidence>
<reference evidence="1 2" key="1">
    <citation type="submission" date="2016-07" db="EMBL/GenBank/DDBJ databases">
        <title>Pervasive Adenine N6-methylation of Active Genes in Fungi.</title>
        <authorList>
            <consortium name="DOE Joint Genome Institute"/>
            <person name="Mondo S.J."/>
            <person name="Dannebaum R.O."/>
            <person name="Kuo R.C."/>
            <person name="Labutti K."/>
            <person name="Haridas S."/>
            <person name="Kuo A."/>
            <person name="Salamov A."/>
            <person name="Ahrendt S.R."/>
            <person name="Lipzen A."/>
            <person name="Sullivan W."/>
            <person name="Andreopoulos W.B."/>
            <person name="Clum A."/>
            <person name="Lindquist E."/>
            <person name="Daum C."/>
            <person name="Ramamoorthy G.K."/>
            <person name="Gryganskyi A."/>
            <person name="Culley D."/>
            <person name="Magnuson J.K."/>
            <person name="James T.Y."/>
            <person name="O'Malley M.A."/>
            <person name="Stajich J.E."/>
            <person name="Spatafora J.W."/>
            <person name="Visel A."/>
            <person name="Grigoriev I.V."/>
        </authorList>
    </citation>
    <scope>NUCLEOTIDE SEQUENCE [LARGE SCALE GENOMIC DNA]</scope>
    <source>
        <strain evidence="1 2">12-1054</strain>
    </source>
</reference>
<keyword evidence="2" id="KW-1185">Reference proteome</keyword>
<proteinExistence type="predicted"/>